<dbReference type="SUPFAM" id="SSF103473">
    <property type="entry name" value="MFS general substrate transporter"/>
    <property type="match status" value="1"/>
</dbReference>
<evidence type="ECO:0000313" key="10">
    <source>
        <dbReference type="EMBL" id="PVD25003.1"/>
    </source>
</evidence>
<keyword evidence="7 8" id="KW-0472">Membrane</keyword>
<feature type="transmembrane region" description="Helical" evidence="8">
    <location>
        <begin position="294"/>
        <end position="316"/>
    </location>
</feature>
<sequence>MFSFIWFPTLLIQDRSGDSVTEVDKLELGMLQYGEFRSAKSTGIIFALGWIAYGSTYLLRKPIGVIKADLEKDLDLSKSALGWLDTALLLPYAVMQMVLGQLGDKFGARQTFGIGLLLSGLSMISFGWWNNFNLFWVLLFINGTAQAQCWPNCTKVLLSWFSDEVRNSIFGMFGTCAFAGGVIGTMLAVYLQAHSGWRAVFFLPSIIVLLVGVVVLLFYKMPEDVGITVSGRVTMSEKPSGQGTKSMSFLQLWKLPMLMEVAVAVFCLKVVRYCMYMWLPMYLLQQLKYEQSTAGILSTIFEVGGVLGSALIGFILDRYFQGRGLFGTALSVTMSTVALVMFTFTGSWGTTFNVAFLLLAGAFNAGPDTMLGGSIPADLGEKYGQNAAAATVGLVNGFGSIGPCIEGPLIGLVATWYGWTSVFFVMTVLSAFGALAVFRASMIQTRINLERLQNINHI</sequence>
<feature type="transmembrane region" description="Helical" evidence="8">
    <location>
        <begin position="169"/>
        <end position="193"/>
    </location>
</feature>
<feature type="transmembrane region" description="Helical" evidence="8">
    <location>
        <begin position="337"/>
        <end position="363"/>
    </location>
</feature>
<keyword evidence="5 8" id="KW-0812">Transmembrane</keyword>
<evidence type="ECO:0000313" key="11">
    <source>
        <dbReference type="Proteomes" id="UP000245119"/>
    </source>
</evidence>
<keyword evidence="3" id="KW-0813">Transport</keyword>
<dbReference type="PIRSF" id="PIRSF002808">
    <property type="entry name" value="Hexose_phosphate_transp"/>
    <property type="match status" value="1"/>
</dbReference>
<comment type="subcellular location">
    <subcellularLocation>
        <location evidence="1">Membrane</location>
        <topology evidence="1">Multi-pass membrane protein</topology>
    </subcellularLocation>
</comment>
<gene>
    <name evidence="10" type="ORF">C0Q70_15500</name>
</gene>
<dbReference type="Pfam" id="PF07690">
    <property type="entry name" value="MFS_1"/>
    <property type="match status" value="1"/>
</dbReference>
<dbReference type="AlphaFoldDB" id="A0A2T7NV12"/>
<accession>A0A2T7NV12</accession>
<evidence type="ECO:0000259" key="9">
    <source>
        <dbReference type="PROSITE" id="PS50850"/>
    </source>
</evidence>
<dbReference type="GO" id="GO:0016020">
    <property type="term" value="C:membrane"/>
    <property type="evidence" value="ECO:0007669"/>
    <property type="project" value="UniProtKB-SubCell"/>
</dbReference>
<feature type="transmembrane region" description="Helical" evidence="8">
    <location>
        <begin position="416"/>
        <end position="438"/>
    </location>
</feature>
<feature type="transmembrane region" description="Helical" evidence="8">
    <location>
        <begin position="199"/>
        <end position="219"/>
    </location>
</feature>
<dbReference type="EMBL" id="PZQS01000009">
    <property type="protein sequence ID" value="PVD25003.1"/>
    <property type="molecule type" value="Genomic_DNA"/>
</dbReference>
<dbReference type="InterPro" id="IPR000849">
    <property type="entry name" value="Sugar_P_transporter"/>
</dbReference>
<comment type="similarity">
    <text evidence="2">Belongs to the major facilitator superfamily. Organophosphate:Pi antiporter (OPA) (TC 2.A.1.4) family.</text>
</comment>
<evidence type="ECO:0000256" key="1">
    <source>
        <dbReference type="ARBA" id="ARBA00004141"/>
    </source>
</evidence>
<evidence type="ECO:0000256" key="8">
    <source>
        <dbReference type="SAM" id="Phobius"/>
    </source>
</evidence>
<feature type="transmembrane region" description="Helical" evidence="8">
    <location>
        <begin position="111"/>
        <end position="129"/>
    </location>
</feature>
<dbReference type="InterPro" id="IPR036259">
    <property type="entry name" value="MFS_trans_sf"/>
</dbReference>
<evidence type="ECO:0000256" key="3">
    <source>
        <dbReference type="ARBA" id="ARBA00022448"/>
    </source>
</evidence>
<reference evidence="10 11" key="1">
    <citation type="submission" date="2018-04" db="EMBL/GenBank/DDBJ databases">
        <title>The genome of golden apple snail Pomacea canaliculata provides insight into stress tolerance and invasive adaptation.</title>
        <authorList>
            <person name="Liu C."/>
            <person name="Liu B."/>
            <person name="Ren Y."/>
            <person name="Zhang Y."/>
            <person name="Wang H."/>
            <person name="Li S."/>
            <person name="Jiang F."/>
            <person name="Yin L."/>
            <person name="Zhang G."/>
            <person name="Qian W."/>
            <person name="Fan W."/>
        </authorList>
    </citation>
    <scope>NUCLEOTIDE SEQUENCE [LARGE SCALE GENOMIC DNA]</scope>
    <source>
        <strain evidence="10">SZHN2017</strain>
        <tissue evidence="10">Muscle</tissue>
    </source>
</reference>
<evidence type="ECO:0000256" key="6">
    <source>
        <dbReference type="ARBA" id="ARBA00022989"/>
    </source>
</evidence>
<keyword evidence="4" id="KW-0762">Sugar transport</keyword>
<proteinExistence type="inferred from homology"/>
<dbReference type="InterPro" id="IPR011701">
    <property type="entry name" value="MFS"/>
</dbReference>
<feature type="domain" description="Major facilitator superfamily (MFS) profile" evidence="9">
    <location>
        <begin position="27"/>
        <end position="445"/>
    </location>
</feature>
<dbReference type="Proteomes" id="UP000245119">
    <property type="component" value="Linkage Group LG9"/>
</dbReference>
<evidence type="ECO:0000256" key="2">
    <source>
        <dbReference type="ARBA" id="ARBA00009598"/>
    </source>
</evidence>
<evidence type="ECO:0000256" key="4">
    <source>
        <dbReference type="ARBA" id="ARBA00022597"/>
    </source>
</evidence>
<protein>
    <recommendedName>
        <fullName evidence="9">Major facilitator superfamily (MFS) profile domain-containing protein</fullName>
    </recommendedName>
</protein>
<evidence type="ECO:0000256" key="5">
    <source>
        <dbReference type="ARBA" id="ARBA00022692"/>
    </source>
</evidence>
<keyword evidence="11" id="KW-1185">Reference proteome</keyword>
<dbReference type="OrthoDB" id="3639251at2759"/>
<feature type="transmembrane region" description="Helical" evidence="8">
    <location>
        <begin position="80"/>
        <end position="99"/>
    </location>
</feature>
<dbReference type="PROSITE" id="PS50850">
    <property type="entry name" value="MFS"/>
    <property type="match status" value="1"/>
</dbReference>
<feature type="transmembrane region" description="Helical" evidence="8">
    <location>
        <begin position="257"/>
        <end position="279"/>
    </location>
</feature>
<dbReference type="PANTHER" id="PTHR43184">
    <property type="entry name" value="MAJOR FACILITATOR SUPERFAMILY TRANSPORTER 16, ISOFORM B"/>
    <property type="match status" value="1"/>
</dbReference>
<organism evidence="10 11">
    <name type="scientific">Pomacea canaliculata</name>
    <name type="common">Golden apple snail</name>
    <dbReference type="NCBI Taxonomy" id="400727"/>
    <lineage>
        <taxon>Eukaryota</taxon>
        <taxon>Metazoa</taxon>
        <taxon>Spiralia</taxon>
        <taxon>Lophotrochozoa</taxon>
        <taxon>Mollusca</taxon>
        <taxon>Gastropoda</taxon>
        <taxon>Caenogastropoda</taxon>
        <taxon>Architaenioglossa</taxon>
        <taxon>Ampullarioidea</taxon>
        <taxon>Ampullariidae</taxon>
        <taxon>Pomacea</taxon>
    </lineage>
</organism>
<dbReference type="PANTHER" id="PTHR43184:SF30">
    <property type="entry name" value="MFS DOMAIN-CONTAINING PROTEIN"/>
    <property type="match status" value="1"/>
</dbReference>
<comment type="caution">
    <text evidence="10">The sequence shown here is derived from an EMBL/GenBank/DDBJ whole genome shotgun (WGS) entry which is preliminary data.</text>
</comment>
<dbReference type="InterPro" id="IPR020846">
    <property type="entry name" value="MFS_dom"/>
</dbReference>
<dbReference type="Gene3D" id="1.20.1250.20">
    <property type="entry name" value="MFS general substrate transporter like domains"/>
    <property type="match status" value="2"/>
</dbReference>
<name>A0A2T7NV12_POMCA</name>
<keyword evidence="6 8" id="KW-1133">Transmembrane helix</keyword>
<evidence type="ECO:0000256" key="7">
    <source>
        <dbReference type="ARBA" id="ARBA00023136"/>
    </source>
</evidence>
<feature type="transmembrane region" description="Helical" evidence="8">
    <location>
        <begin position="41"/>
        <end position="59"/>
    </location>
</feature>
<dbReference type="GO" id="GO:0022857">
    <property type="term" value="F:transmembrane transporter activity"/>
    <property type="evidence" value="ECO:0007669"/>
    <property type="project" value="InterPro"/>
</dbReference>